<dbReference type="InterPro" id="IPR050623">
    <property type="entry name" value="Glucan_succinyl_AcylTrfase"/>
</dbReference>
<dbReference type="InterPro" id="IPR000873">
    <property type="entry name" value="AMP-dep_synth/lig_dom"/>
</dbReference>
<accession>A0A840Y2F3</accession>
<evidence type="ECO:0000313" key="4">
    <source>
        <dbReference type="EMBL" id="MBB5694326.1"/>
    </source>
</evidence>
<evidence type="ECO:0000259" key="3">
    <source>
        <dbReference type="Pfam" id="PF01757"/>
    </source>
</evidence>
<protein>
    <submittedName>
        <fullName evidence="4">Fucose 4-O-acetylase-like acetyltransferase</fullName>
    </submittedName>
</protein>
<feature type="transmembrane region" description="Helical" evidence="1">
    <location>
        <begin position="676"/>
        <end position="700"/>
    </location>
</feature>
<reference evidence="4 5" key="1">
    <citation type="submission" date="2020-08" db="EMBL/GenBank/DDBJ databases">
        <title>Genomic Encyclopedia of Type Strains, Phase IV (KMG-IV): sequencing the most valuable type-strain genomes for metagenomic binning, comparative biology and taxonomic classification.</title>
        <authorList>
            <person name="Goeker M."/>
        </authorList>
    </citation>
    <scope>NUCLEOTIDE SEQUENCE [LARGE SCALE GENOMIC DNA]</scope>
    <source>
        <strain evidence="4 5">DSM 25622</strain>
    </source>
</reference>
<dbReference type="InterPro" id="IPR020845">
    <property type="entry name" value="AMP-binding_CS"/>
</dbReference>
<comment type="caution">
    <text evidence="4">The sequence shown here is derived from an EMBL/GenBank/DDBJ whole genome shotgun (WGS) entry which is preliminary data.</text>
</comment>
<keyword evidence="5" id="KW-1185">Reference proteome</keyword>
<feature type="transmembrane region" description="Helical" evidence="1">
    <location>
        <begin position="811"/>
        <end position="835"/>
    </location>
</feature>
<keyword evidence="4" id="KW-0808">Transferase</keyword>
<gene>
    <name evidence="4" type="ORF">FHS87_002371</name>
</gene>
<feature type="transmembrane region" description="Helical" evidence="1">
    <location>
        <begin position="877"/>
        <end position="899"/>
    </location>
</feature>
<dbReference type="InterPro" id="IPR042099">
    <property type="entry name" value="ANL_N_sf"/>
</dbReference>
<proteinExistence type="predicted"/>
<dbReference type="Gene3D" id="3.40.50.12780">
    <property type="entry name" value="N-terminal domain of ligase-like"/>
    <property type="match status" value="1"/>
</dbReference>
<evidence type="ECO:0000259" key="2">
    <source>
        <dbReference type="Pfam" id="PF00501"/>
    </source>
</evidence>
<name>A0A840Y2F3_9PROT</name>
<dbReference type="AlphaFoldDB" id="A0A840Y2F3"/>
<dbReference type="InterPro" id="IPR002656">
    <property type="entry name" value="Acyl_transf_3_dom"/>
</dbReference>
<dbReference type="PANTHER" id="PTHR36927">
    <property type="entry name" value="BLR4337 PROTEIN"/>
    <property type="match status" value="1"/>
</dbReference>
<dbReference type="EMBL" id="JACIJD010000009">
    <property type="protein sequence ID" value="MBB5694326.1"/>
    <property type="molecule type" value="Genomic_DNA"/>
</dbReference>
<keyword evidence="1" id="KW-0812">Transmembrane</keyword>
<keyword evidence="1" id="KW-0472">Membrane</keyword>
<dbReference type="Pfam" id="PF01757">
    <property type="entry name" value="Acyl_transf_3"/>
    <property type="match status" value="1"/>
</dbReference>
<dbReference type="GO" id="GO:0016747">
    <property type="term" value="F:acyltransferase activity, transferring groups other than amino-acyl groups"/>
    <property type="evidence" value="ECO:0007669"/>
    <property type="project" value="InterPro"/>
</dbReference>
<dbReference type="RefSeq" id="WP_184518215.1">
    <property type="nucleotide sequence ID" value="NZ_JACIJD010000009.1"/>
</dbReference>
<feature type="transmembrane region" description="Helical" evidence="1">
    <location>
        <begin position="847"/>
        <end position="871"/>
    </location>
</feature>
<feature type="transmembrane region" description="Helical" evidence="1">
    <location>
        <begin position="636"/>
        <end position="656"/>
    </location>
</feature>
<feature type="domain" description="Acyltransferase 3" evidence="3">
    <location>
        <begin position="552"/>
        <end position="895"/>
    </location>
</feature>
<feature type="transmembrane region" description="Helical" evidence="1">
    <location>
        <begin position="786"/>
        <end position="805"/>
    </location>
</feature>
<dbReference type="PROSITE" id="PS00455">
    <property type="entry name" value="AMP_BINDING"/>
    <property type="match status" value="1"/>
</dbReference>
<feature type="domain" description="AMP-dependent synthetase/ligase" evidence="2">
    <location>
        <begin position="126"/>
        <end position="338"/>
    </location>
</feature>
<evidence type="ECO:0000313" key="5">
    <source>
        <dbReference type="Proteomes" id="UP000580654"/>
    </source>
</evidence>
<dbReference type="Proteomes" id="UP000580654">
    <property type="component" value="Unassembled WGS sequence"/>
</dbReference>
<feature type="transmembrane region" description="Helical" evidence="1">
    <location>
        <begin position="599"/>
        <end position="616"/>
    </location>
</feature>
<dbReference type="PANTHER" id="PTHR36927:SF3">
    <property type="entry name" value="GLUCANS BIOSYNTHESIS PROTEIN C"/>
    <property type="match status" value="1"/>
</dbReference>
<dbReference type="Pfam" id="PF00501">
    <property type="entry name" value="AMP-binding"/>
    <property type="match status" value="1"/>
</dbReference>
<feature type="transmembrane region" description="Helical" evidence="1">
    <location>
        <begin position="753"/>
        <end position="774"/>
    </location>
</feature>
<dbReference type="SUPFAM" id="SSF56801">
    <property type="entry name" value="Acetyl-CoA synthetase-like"/>
    <property type="match status" value="1"/>
</dbReference>
<feature type="transmembrane region" description="Helical" evidence="1">
    <location>
        <begin position="712"/>
        <end position="741"/>
    </location>
</feature>
<organism evidence="4 5">
    <name type="scientific">Muricoccus pecuniae</name>
    <dbReference type="NCBI Taxonomy" id="693023"/>
    <lineage>
        <taxon>Bacteria</taxon>
        <taxon>Pseudomonadati</taxon>
        <taxon>Pseudomonadota</taxon>
        <taxon>Alphaproteobacteria</taxon>
        <taxon>Acetobacterales</taxon>
        <taxon>Roseomonadaceae</taxon>
        <taxon>Muricoccus</taxon>
    </lineage>
</organism>
<evidence type="ECO:0000256" key="1">
    <source>
        <dbReference type="SAM" id="Phobius"/>
    </source>
</evidence>
<keyword evidence="1" id="KW-1133">Transmembrane helix</keyword>
<sequence length="935" mass="100749">MVGTQPDGTMERLRGLFDALESHGDALAVIDETGRPWSHAEFAALADAECAALPRQRCLVALRAANGLGALAAYVGALRGGHAVLLLGEAEENSPLLARFRPDFLHAGEGWRALAGGVPAGGLHPDLSVLLATSGSTGEPKLVRLSVENVRSNALAIAEYLELAPGERAITTLPFHYSYGMSVINSHLATGHALILNEDSVAEPAFWACFEAHGATSFAGVPHSFALLERSGFLSRPAPPSLRYFTQAGGRLPEERVLRFADFAEGEGRRFYVMYGQTEAAPRIAYVPPALLRQHPGAIGLPVPGGRITLLDERGRRIEAPGVEGELVYSGPNVMMGYATQREDLARGAELTELRTGDLAVLGTEGLFTITGRKSRFIKPFGLRIGLDDVEALLRAAGIEAAATGNDDGLQIAVVAPARTEAVLEAVLGRYPVSPASVRVLQLSELPRLASGKIDYAGLRGSFAATDTGLPAGHLSLQDAFAELLGQPGLKAEDSFSSAGGDSLNFINASLLVEERLGFVPEGWERMSLGELSAIPPRMPEARPAGQSRLFFLDQARTGLMLLGIPYHAALAYMDYPWIVKAGPVSTPLTLFAEVLNTFRMPGFFVLAGFFAMMFIDRERPGPWWRNRAIQLGIPLAATMLLLNPLIMLAHALNMGADDQVMANWLAQLARPGEHWIVHVWFLVFLIAYYGAFAWACSLWRRRSIMRDAASAADIILSSGASFTLTTMAAGLVTVLGVAVLKALGLTFILWDSLYLSEMVSLFPAFAMGCLLAARRDLIGRFASADLWTVAVALASTAVLVAIRYREETLFRALSFFLSPMAGLFWARIVLYVALRWFDRSTRWGRRLVDASMTIYLVHLVFVVFLGAGFARLDLPVLLEFAIIVPATLALSLGFHAVVSRNPVTMLLFTGVARGRRGPAAPVRDGAGSLPVLKA</sequence>